<feature type="region of interest" description="Disordered" evidence="5">
    <location>
        <begin position="379"/>
        <end position="428"/>
    </location>
</feature>
<dbReference type="NCBIfam" id="TIGR01730">
    <property type="entry name" value="RND_mfp"/>
    <property type="match status" value="1"/>
</dbReference>
<dbReference type="EMBL" id="JBHOMY010000119">
    <property type="protein sequence ID" value="MFC1459886.1"/>
    <property type="molecule type" value="Genomic_DNA"/>
</dbReference>
<feature type="compositionally biased region" description="Low complexity" evidence="5">
    <location>
        <begin position="459"/>
        <end position="469"/>
    </location>
</feature>
<feature type="domain" description="Multidrug resistance protein MdtA-like barrel-sandwich hybrid" evidence="6">
    <location>
        <begin position="60"/>
        <end position="267"/>
    </location>
</feature>
<dbReference type="InterPro" id="IPR058792">
    <property type="entry name" value="Beta-barrel_RND_2"/>
</dbReference>
<gene>
    <name evidence="8" type="ORF">ACETIH_24920</name>
</gene>
<organism evidence="8 9">
    <name type="scientific">Microvirga arabica</name>
    <dbReference type="NCBI Taxonomy" id="1128671"/>
    <lineage>
        <taxon>Bacteria</taxon>
        <taxon>Pseudomonadati</taxon>
        <taxon>Pseudomonadota</taxon>
        <taxon>Alphaproteobacteria</taxon>
        <taxon>Hyphomicrobiales</taxon>
        <taxon>Methylobacteriaceae</taxon>
        <taxon>Microvirga</taxon>
    </lineage>
</organism>
<feature type="domain" description="CusB-like beta-barrel" evidence="7">
    <location>
        <begin position="282"/>
        <end position="356"/>
    </location>
</feature>
<evidence type="ECO:0000313" key="9">
    <source>
        <dbReference type="Proteomes" id="UP001593940"/>
    </source>
</evidence>
<dbReference type="Gene3D" id="2.40.30.170">
    <property type="match status" value="1"/>
</dbReference>
<comment type="similarity">
    <text evidence="2">Belongs to the membrane fusion protein (MFP) (TC 8.A.1) family.</text>
</comment>
<evidence type="ECO:0000256" key="4">
    <source>
        <dbReference type="SAM" id="Coils"/>
    </source>
</evidence>
<dbReference type="PANTHER" id="PTHR32347:SF14">
    <property type="entry name" value="EFFLUX SYSTEM COMPONENT YKNX-RELATED"/>
    <property type="match status" value="1"/>
</dbReference>
<dbReference type="Pfam" id="PF25954">
    <property type="entry name" value="Beta-barrel_RND_2"/>
    <property type="match status" value="1"/>
</dbReference>
<reference evidence="8 9" key="1">
    <citation type="submission" date="2024-09" db="EMBL/GenBank/DDBJ databases">
        <title>Nodulacao em especies de Leguminosae Basais da Amazonia e Caracterizacao dos Rizobios e Bacterias Associadas aos Nodulos.</title>
        <authorList>
            <person name="Jambeiro I.C.A."/>
            <person name="Lopes I.S."/>
            <person name="Aguiar E.R.G.R."/>
            <person name="Santos A.F.J."/>
            <person name="Dos Santos J.M.F."/>
            <person name="Gross E."/>
        </authorList>
    </citation>
    <scope>NUCLEOTIDE SEQUENCE [LARGE SCALE GENOMIC DNA]</scope>
    <source>
        <strain evidence="8 9">BRUESC1165</strain>
    </source>
</reference>
<sequence>MRRVWVWLLGILLIAGGAGFVLWKPTGGNASDQAYRLGTVDRGPITASVRATGTLNPVTTVLVGSQLSGQVVEILADYNTPVKEGQVVARLYAEQIKSRRDAALADLAQARADLDTKRAQIDKARSALQRAEAQAADLRAQRDRTQAQLEEAQRGSERQTQLNTRAVGTQAALEQARTQVDIQTANLASSDAQIASNQAETLGLKADLALAEANVKSAEAIILQRQAKLRDIEIDLGRAEIKSPVDGVVVKREVELGQTVAASLSSPTLFTIAQDLREIDIYANIDEADVGRLQEGQKVSFTVNAYPNRTFDGRVRMVRLAAQTVQNVVTYTAVISVRNQDQALLPGMTANLQIVTDEREDVLRIPNAALRFRPPAALMASEARSAPSEGQEPRRRARRDQAASDQDEGARGRVYRVGDDGNPQPVPVRLGATDGAYTEILRGDLQEGAAIIVGAARADAADNANGGARSRPRPPRMF</sequence>
<dbReference type="SUPFAM" id="SSF111369">
    <property type="entry name" value="HlyD-like secretion proteins"/>
    <property type="match status" value="2"/>
</dbReference>
<evidence type="ECO:0000256" key="1">
    <source>
        <dbReference type="ARBA" id="ARBA00004196"/>
    </source>
</evidence>
<comment type="subcellular location">
    <subcellularLocation>
        <location evidence="1">Cell envelope</location>
    </subcellularLocation>
</comment>
<dbReference type="Gene3D" id="6.10.140.1990">
    <property type="match status" value="1"/>
</dbReference>
<keyword evidence="9" id="KW-1185">Reference proteome</keyword>
<dbReference type="InterPro" id="IPR006143">
    <property type="entry name" value="RND_pump_MFP"/>
</dbReference>
<dbReference type="Gene3D" id="1.10.287.470">
    <property type="entry name" value="Helix hairpin bin"/>
    <property type="match status" value="1"/>
</dbReference>
<dbReference type="Pfam" id="PF25917">
    <property type="entry name" value="BSH_RND"/>
    <property type="match status" value="1"/>
</dbReference>
<evidence type="ECO:0000256" key="5">
    <source>
        <dbReference type="SAM" id="MobiDB-lite"/>
    </source>
</evidence>
<evidence type="ECO:0000256" key="3">
    <source>
        <dbReference type="ARBA" id="ARBA00023054"/>
    </source>
</evidence>
<comment type="caution">
    <text evidence="8">The sequence shown here is derived from an EMBL/GenBank/DDBJ whole genome shotgun (WGS) entry which is preliminary data.</text>
</comment>
<feature type="coiled-coil region" evidence="4">
    <location>
        <begin position="93"/>
        <end position="155"/>
    </location>
</feature>
<dbReference type="PANTHER" id="PTHR32347">
    <property type="entry name" value="EFFLUX SYSTEM COMPONENT YKNX-RELATED"/>
    <property type="match status" value="1"/>
</dbReference>
<dbReference type="RefSeq" id="WP_377031328.1">
    <property type="nucleotide sequence ID" value="NZ_JBHOMY010000119.1"/>
</dbReference>
<evidence type="ECO:0000256" key="2">
    <source>
        <dbReference type="ARBA" id="ARBA00009477"/>
    </source>
</evidence>
<keyword evidence="3 4" id="KW-0175">Coiled coil</keyword>
<feature type="region of interest" description="Disordered" evidence="5">
    <location>
        <begin position="459"/>
        <end position="478"/>
    </location>
</feature>
<name>A0ABV6YFF6_9HYPH</name>
<evidence type="ECO:0000259" key="7">
    <source>
        <dbReference type="Pfam" id="PF25954"/>
    </source>
</evidence>
<proteinExistence type="inferred from homology"/>
<dbReference type="Gene3D" id="2.40.50.100">
    <property type="match status" value="1"/>
</dbReference>
<dbReference type="InterPro" id="IPR058625">
    <property type="entry name" value="MdtA-like_BSH"/>
</dbReference>
<dbReference type="InterPro" id="IPR030190">
    <property type="entry name" value="MacA_alpha-hairpin_sf"/>
</dbReference>
<evidence type="ECO:0000259" key="6">
    <source>
        <dbReference type="Pfam" id="PF25917"/>
    </source>
</evidence>
<dbReference type="InterPro" id="IPR050465">
    <property type="entry name" value="UPF0194_transport"/>
</dbReference>
<dbReference type="Proteomes" id="UP001593940">
    <property type="component" value="Unassembled WGS sequence"/>
</dbReference>
<evidence type="ECO:0000313" key="8">
    <source>
        <dbReference type="EMBL" id="MFC1459886.1"/>
    </source>
</evidence>
<protein>
    <submittedName>
        <fullName evidence="8">Efflux RND transporter periplasmic adaptor subunit</fullName>
    </submittedName>
</protein>
<accession>A0ABV6YFF6</accession>
<feature type="compositionally biased region" description="Basic and acidic residues" evidence="5">
    <location>
        <begin position="391"/>
        <end position="419"/>
    </location>
</feature>
<dbReference type="Gene3D" id="2.40.420.20">
    <property type="match status" value="1"/>
</dbReference>